<keyword evidence="4" id="KW-1185">Reference proteome</keyword>
<dbReference type="Proteomes" id="UP000030653">
    <property type="component" value="Unassembled WGS sequence"/>
</dbReference>
<dbReference type="OrthoDB" id="5358398at2759"/>
<sequence length="360" mass="38710">MASSYFPSWLHAPSLNSFSTLWNTPTTLGHALVASLSLSGIFFLAQDLNSYLSLPLEIRGTLSRQPHIYFLSLLVRIYRSILNMDGTSPLPLCRWAARAAVKDPLFGRTFLADLGERRKPRPGMVCRGVPHRQVPQVLDTDLEENLKFSFRKFATAHDLTCCPSLIEPNALALFLPPTPPSSSSSGRIHPESLIPRTRKASSWEFVHLHGGEGSLHLILSPLDAALAIEKGWACRFPLAGGPGEWGSARGRVLLYAPRDEGEVRVVMGSVRWSDSVNRSVNGNGNGNANGVDVLSPQPQPVSAPAFTTGFNSGTKMDAEGPGSSSPSPGENANTASTISTSTAPPSGARVRFDTSQAVTR</sequence>
<evidence type="ECO:0000256" key="1">
    <source>
        <dbReference type="SAM" id="MobiDB-lite"/>
    </source>
</evidence>
<dbReference type="InterPro" id="IPR048273">
    <property type="entry name" value="Luciferase"/>
</dbReference>
<gene>
    <name evidence="3" type="ORF">DACRYDRAFT_110586</name>
</gene>
<evidence type="ECO:0000313" key="3">
    <source>
        <dbReference type="EMBL" id="EJT98681.1"/>
    </source>
</evidence>
<accession>M5FYR7</accession>
<dbReference type="AlphaFoldDB" id="M5FYR7"/>
<organism evidence="3 4">
    <name type="scientific">Dacryopinax primogenitus (strain DJM 731)</name>
    <name type="common">Brown rot fungus</name>
    <dbReference type="NCBI Taxonomy" id="1858805"/>
    <lineage>
        <taxon>Eukaryota</taxon>
        <taxon>Fungi</taxon>
        <taxon>Dikarya</taxon>
        <taxon>Basidiomycota</taxon>
        <taxon>Agaricomycotina</taxon>
        <taxon>Dacrymycetes</taxon>
        <taxon>Dacrymycetales</taxon>
        <taxon>Dacrymycetaceae</taxon>
        <taxon>Dacryopinax</taxon>
    </lineage>
</organism>
<dbReference type="PANTHER" id="PTHR38695:SF1">
    <property type="entry name" value="AMINO ACID PERMEASE_ SLC12A DOMAIN-CONTAINING PROTEIN"/>
    <property type="match status" value="1"/>
</dbReference>
<feature type="compositionally biased region" description="Low complexity" evidence="1">
    <location>
        <begin position="320"/>
        <end position="348"/>
    </location>
</feature>
<name>M5FYR7_DACPD</name>
<dbReference type="RefSeq" id="XP_040625579.1">
    <property type="nucleotide sequence ID" value="XM_040769083.1"/>
</dbReference>
<evidence type="ECO:0000259" key="2">
    <source>
        <dbReference type="Pfam" id="PF17648"/>
    </source>
</evidence>
<dbReference type="InterPro" id="IPR040841">
    <property type="entry name" value="Luciferase_dom"/>
</dbReference>
<dbReference type="PANTHER" id="PTHR38695">
    <property type="entry name" value="AMINO ACID PERMEASE_ SLC12A DOMAIN-CONTAINING PROTEIN"/>
    <property type="match status" value="1"/>
</dbReference>
<proteinExistence type="predicted"/>
<dbReference type="Pfam" id="PF17648">
    <property type="entry name" value="Luciferase"/>
    <property type="match status" value="1"/>
</dbReference>
<evidence type="ECO:0000313" key="4">
    <source>
        <dbReference type="Proteomes" id="UP000030653"/>
    </source>
</evidence>
<feature type="region of interest" description="Disordered" evidence="1">
    <location>
        <begin position="275"/>
        <end position="360"/>
    </location>
</feature>
<dbReference type="STRING" id="1858805.M5FYR7"/>
<reference evidence="3 4" key="1">
    <citation type="journal article" date="2012" name="Science">
        <title>The Paleozoic origin of enzymatic lignin decomposition reconstructed from 31 fungal genomes.</title>
        <authorList>
            <person name="Floudas D."/>
            <person name="Binder M."/>
            <person name="Riley R."/>
            <person name="Barry K."/>
            <person name="Blanchette R.A."/>
            <person name="Henrissat B."/>
            <person name="Martinez A.T."/>
            <person name="Otillar R."/>
            <person name="Spatafora J.W."/>
            <person name="Yadav J.S."/>
            <person name="Aerts A."/>
            <person name="Benoit I."/>
            <person name="Boyd A."/>
            <person name="Carlson A."/>
            <person name="Copeland A."/>
            <person name="Coutinho P.M."/>
            <person name="de Vries R.P."/>
            <person name="Ferreira P."/>
            <person name="Findley K."/>
            <person name="Foster B."/>
            <person name="Gaskell J."/>
            <person name="Glotzer D."/>
            <person name="Gorecki P."/>
            <person name="Heitman J."/>
            <person name="Hesse C."/>
            <person name="Hori C."/>
            <person name="Igarashi K."/>
            <person name="Jurgens J.A."/>
            <person name="Kallen N."/>
            <person name="Kersten P."/>
            <person name="Kohler A."/>
            <person name="Kuees U."/>
            <person name="Kumar T.K.A."/>
            <person name="Kuo A."/>
            <person name="LaButti K."/>
            <person name="Larrondo L.F."/>
            <person name="Lindquist E."/>
            <person name="Ling A."/>
            <person name="Lombard V."/>
            <person name="Lucas S."/>
            <person name="Lundell T."/>
            <person name="Martin R."/>
            <person name="McLaughlin D.J."/>
            <person name="Morgenstern I."/>
            <person name="Morin E."/>
            <person name="Murat C."/>
            <person name="Nagy L.G."/>
            <person name="Nolan M."/>
            <person name="Ohm R.A."/>
            <person name="Patyshakuliyeva A."/>
            <person name="Rokas A."/>
            <person name="Ruiz-Duenas F.J."/>
            <person name="Sabat G."/>
            <person name="Salamov A."/>
            <person name="Samejima M."/>
            <person name="Schmutz J."/>
            <person name="Slot J.C."/>
            <person name="St John F."/>
            <person name="Stenlid J."/>
            <person name="Sun H."/>
            <person name="Sun S."/>
            <person name="Syed K."/>
            <person name="Tsang A."/>
            <person name="Wiebenga A."/>
            <person name="Young D."/>
            <person name="Pisabarro A."/>
            <person name="Eastwood D.C."/>
            <person name="Martin F."/>
            <person name="Cullen D."/>
            <person name="Grigoriev I.V."/>
            <person name="Hibbett D.S."/>
        </authorList>
    </citation>
    <scope>NUCLEOTIDE SEQUENCE [LARGE SCALE GENOMIC DNA]</scope>
    <source>
        <strain evidence="3 4">DJM-731 SS1</strain>
    </source>
</reference>
<feature type="domain" description="Luciferase" evidence="2">
    <location>
        <begin position="204"/>
        <end position="271"/>
    </location>
</feature>
<protein>
    <recommendedName>
        <fullName evidence="2">Luciferase domain-containing protein</fullName>
    </recommendedName>
</protein>
<dbReference type="HOGENOM" id="CLU_063954_3_0_1"/>
<dbReference type="EMBL" id="JH795872">
    <property type="protein sequence ID" value="EJT98681.1"/>
    <property type="molecule type" value="Genomic_DNA"/>
</dbReference>
<feature type="compositionally biased region" description="Low complexity" evidence="1">
    <location>
        <begin position="275"/>
        <end position="293"/>
    </location>
</feature>
<dbReference type="GeneID" id="63684145"/>